<reference evidence="9" key="1">
    <citation type="submission" date="2018-05" db="EMBL/GenBank/DDBJ databases">
        <title>Pedobacter paludis sp. nov., isolated from wetland soil.</title>
        <authorList>
            <person name="Zhang Y."/>
        </authorList>
    </citation>
    <scope>NUCLEOTIDE SEQUENCE [LARGE SCALE GENOMIC DNA]</scope>
    <source>
        <strain evidence="9">R-8</strain>
    </source>
</reference>
<name>A0A317EX50_9SPHI</name>
<evidence type="ECO:0000259" key="6">
    <source>
        <dbReference type="PROSITE" id="PS50043"/>
    </source>
</evidence>
<dbReference type="InterPro" id="IPR011006">
    <property type="entry name" value="CheY-like_superfamily"/>
</dbReference>
<keyword evidence="4" id="KW-0804">Transcription</keyword>
<keyword evidence="1 5" id="KW-0597">Phosphoprotein</keyword>
<evidence type="ECO:0000256" key="1">
    <source>
        <dbReference type="ARBA" id="ARBA00022553"/>
    </source>
</evidence>
<dbReference type="Pfam" id="PF00072">
    <property type="entry name" value="Response_reg"/>
    <property type="match status" value="1"/>
</dbReference>
<evidence type="ECO:0000259" key="7">
    <source>
        <dbReference type="PROSITE" id="PS50110"/>
    </source>
</evidence>
<keyword evidence="3 8" id="KW-0238">DNA-binding</keyword>
<dbReference type="RefSeq" id="WP_109932703.1">
    <property type="nucleotide sequence ID" value="NZ_QGNY01000010.1"/>
</dbReference>
<evidence type="ECO:0000313" key="8">
    <source>
        <dbReference type="EMBL" id="PWS29818.1"/>
    </source>
</evidence>
<dbReference type="SMART" id="SM00421">
    <property type="entry name" value="HTH_LUXR"/>
    <property type="match status" value="1"/>
</dbReference>
<dbReference type="Pfam" id="PF00196">
    <property type="entry name" value="GerE"/>
    <property type="match status" value="1"/>
</dbReference>
<dbReference type="PANTHER" id="PTHR43214">
    <property type="entry name" value="TWO-COMPONENT RESPONSE REGULATOR"/>
    <property type="match status" value="1"/>
</dbReference>
<dbReference type="PROSITE" id="PS00622">
    <property type="entry name" value="HTH_LUXR_1"/>
    <property type="match status" value="1"/>
</dbReference>
<dbReference type="EMBL" id="QGNY01000010">
    <property type="protein sequence ID" value="PWS29818.1"/>
    <property type="molecule type" value="Genomic_DNA"/>
</dbReference>
<accession>A0A317EX50</accession>
<keyword evidence="9" id="KW-1185">Reference proteome</keyword>
<dbReference type="GO" id="GO:0003677">
    <property type="term" value="F:DNA binding"/>
    <property type="evidence" value="ECO:0007669"/>
    <property type="project" value="UniProtKB-KW"/>
</dbReference>
<protein>
    <submittedName>
        <fullName evidence="8">DNA-binding response regulator</fullName>
    </submittedName>
</protein>
<feature type="domain" description="Response regulatory" evidence="7">
    <location>
        <begin position="3"/>
        <end position="119"/>
    </location>
</feature>
<evidence type="ECO:0000256" key="3">
    <source>
        <dbReference type="ARBA" id="ARBA00023125"/>
    </source>
</evidence>
<dbReference type="InterPro" id="IPR001789">
    <property type="entry name" value="Sig_transdc_resp-reg_receiver"/>
</dbReference>
<dbReference type="InterPro" id="IPR000792">
    <property type="entry name" value="Tscrpt_reg_LuxR_C"/>
</dbReference>
<proteinExistence type="predicted"/>
<dbReference type="InterPro" id="IPR039420">
    <property type="entry name" value="WalR-like"/>
</dbReference>
<keyword evidence="2" id="KW-0805">Transcription regulation</keyword>
<dbReference type="SUPFAM" id="SSF46894">
    <property type="entry name" value="C-terminal effector domain of the bipartite response regulators"/>
    <property type="match status" value="1"/>
</dbReference>
<evidence type="ECO:0000256" key="5">
    <source>
        <dbReference type="PROSITE-ProRule" id="PRU00169"/>
    </source>
</evidence>
<dbReference type="PRINTS" id="PR00038">
    <property type="entry name" value="HTHLUXR"/>
</dbReference>
<organism evidence="8 9">
    <name type="scientific">Pedobacter paludis</name>
    <dbReference type="NCBI Taxonomy" id="2203212"/>
    <lineage>
        <taxon>Bacteria</taxon>
        <taxon>Pseudomonadati</taxon>
        <taxon>Bacteroidota</taxon>
        <taxon>Sphingobacteriia</taxon>
        <taxon>Sphingobacteriales</taxon>
        <taxon>Sphingobacteriaceae</taxon>
        <taxon>Pedobacter</taxon>
    </lineage>
</organism>
<dbReference type="PANTHER" id="PTHR43214:SF41">
    <property type="entry name" value="NITRATE_NITRITE RESPONSE REGULATOR PROTEIN NARP"/>
    <property type="match status" value="1"/>
</dbReference>
<comment type="caution">
    <text evidence="8">The sequence shown here is derived from an EMBL/GenBank/DDBJ whole genome shotgun (WGS) entry which is preliminary data.</text>
</comment>
<dbReference type="AlphaFoldDB" id="A0A317EX50"/>
<dbReference type="Gene3D" id="3.40.50.2300">
    <property type="match status" value="1"/>
</dbReference>
<dbReference type="InterPro" id="IPR058245">
    <property type="entry name" value="NreC/VraR/RcsB-like_REC"/>
</dbReference>
<sequence>MIKILIADDHNMLINGLKLILAVRKDFKVIASANNGIEVIELVKKEKPDLILLDINMPMLNGYQTIQLIKADFPDINVIVLSMLNDKRSVWNMLEAGAKGYLFKNTDDKNLFKAIDEVSNGRFYVTEDLESILEEFLLNNKNPDKGNKPQLLSSRELEIVRLIIDGNTNAQIADMLYLSIRTVDTHRKNIFHKLNLNNTASLVKYALENKIFLGLD</sequence>
<evidence type="ECO:0000256" key="4">
    <source>
        <dbReference type="ARBA" id="ARBA00023163"/>
    </source>
</evidence>
<evidence type="ECO:0000256" key="2">
    <source>
        <dbReference type="ARBA" id="ARBA00023015"/>
    </source>
</evidence>
<feature type="domain" description="HTH luxR-type" evidence="6">
    <location>
        <begin position="145"/>
        <end position="210"/>
    </location>
</feature>
<feature type="modified residue" description="4-aspartylphosphate" evidence="5">
    <location>
        <position position="54"/>
    </location>
</feature>
<dbReference type="Proteomes" id="UP000245391">
    <property type="component" value="Unassembled WGS sequence"/>
</dbReference>
<dbReference type="PROSITE" id="PS50110">
    <property type="entry name" value="RESPONSE_REGULATORY"/>
    <property type="match status" value="1"/>
</dbReference>
<evidence type="ECO:0000313" key="9">
    <source>
        <dbReference type="Proteomes" id="UP000245391"/>
    </source>
</evidence>
<dbReference type="SUPFAM" id="SSF52172">
    <property type="entry name" value="CheY-like"/>
    <property type="match status" value="1"/>
</dbReference>
<dbReference type="OrthoDB" id="9797341at2"/>
<dbReference type="SMART" id="SM00448">
    <property type="entry name" value="REC"/>
    <property type="match status" value="1"/>
</dbReference>
<dbReference type="GO" id="GO:0000160">
    <property type="term" value="P:phosphorelay signal transduction system"/>
    <property type="evidence" value="ECO:0007669"/>
    <property type="project" value="InterPro"/>
</dbReference>
<dbReference type="InterPro" id="IPR016032">
    <property type="entry name" value="Sig_transdc_resp-reg_C-effctor"/>
</dbReference>
<dbReference type="PROSITE" id="PS50043">
    <property type="entry name" value="HTH_LUXR_2"/>
    <property type="match status" value="1"/>
</dbReference>
<dbReference type="CDD" id="cd06170">
    <property type="entry name" value="LuxR_C_like"/>
    <property type="match status" value="1"/>
</dbReference>
<dbReference type="CDD" id="cd17535">
    <property type="entry name" value="REC_NarL-like"/>
    <property type="match status" value="1"/>
</dbReference>
<dbReference type="GO" id="GO:0006355">
    <property type="term" value="P:regulation of DNA-templated transcription"/>
    <property type="evidence" value="ECO:0007669"/>
    <property type="project" value="InterPro"/>
</dbReference>
<gene>
    <name evidence="8" type="ORF">DF947_21000</name>
</gene>